<feature type="domain" description="C2H2-type" evidence="7">
    <location>
        <begin position="135"/>
        <end position="162"/>
    </location>
</feature>
<dbReference type="InterPro" id="IPR050688">
    <property type="entry name" value="Zinc_finger/UBP_domain"/>
</dbReference>
<gene>
    <name evidence="8" type="ORF">AAG570_007079</name>
</gene>
<dbReference type="SMART" id="SM00355">
    <property type="entry name" value="ZnF_C2H2"/>
    <property type="match status" value="11"/>
</dbReference>
<feature type="compositionally biased region" description="Basic and acidic residues" evidence="6">
    <location>
        <begin position="18"/>
        <end position="32"/>
    </location>
</feature>
<evidence type="ECO:0000313" key="8">
    <source>
        <dbReference type="EMBL" id="KAL1115048.1"/>
    </source>
</evidence>
<feature type="domain" description="C2H2-type" evidence="7">
    <location>
        <begin position="360"/>
        <end position="388"/>
    </location>
</feature>
<accession>A0ABD0YA32</accession>
<dbReference type="PANTHER" id="PTHR24403:SF109">
    <property type="entry name" value="ZINC FINGER PROTEIN 845-LIKE"/>
    <property type="match status" value="1"/>
</dbReference>
<dbReference type="InterPro" id="IPR013087">
    <property type="entry name" value="Znf_C2H2_type"/>
</dbReference>
<evidence type="ECO:0000313" key="9">
    <source>
        <dbReference type="Proteomes" id="UP001558652"/>
    </source>
</evidence>
<keyword evidence="1" id="KW-0479">Metal-binding</keyword>
<dbReference type="Proteomes" id="UP001558652">
    <property type="component" value="Unassembled WGS sequence"/>
</dbReference>
<evidence type="ECO:0000256" key="5">
    <source>
        <dbReference type="PROSITE-ProRule" id="PRU00042"/>
    </source>
</evidence>
<keyword evidence="4" id="KW-0862">Zinc</keyword>
<keyword evidence="3 5" id="KW-0863">Zinc-finger</keyword>
<reference evidence="8 9" key="1">
    <citation type="submission" date="2024-07" db="EMBL/GenBank/DDBJ databases">
        <title>Chromosome-level genome assembly of the water stick insect Ranatra chinensis (Heteroptera: Nepidae).</title>
        <authorList>
            <person name="Liu X."/>
        </authorList>
    </citation>
    <scope>NUCLEOTIDE SEQUENCE [LARGE SCALE GENOMIC DNA]</scope>
    <source>
        <strain evidence="8">Cailab_2021Rc</strain>
        <tissue evidence="8">Muscle</tissue>
    </source>
</reference>
<dbReference type="InterPro" id="IPR036236">
    <property type="entry name" value="Znf_C2H2_sf"/>
</dbReference>
<dbReference type="PANTHER" id="PTHR24403">
    <property type="entry name" value="ZINC FINGER PROTEIN"/>
    <property type="match status" value="1"/>
</dbReference>
<organism evidence="8 9">
    <name type="scientific">Ranatra chinensis</name>
    <dbReference type="NCBI Taxonomy" id="642074"/>
    <lineage>
        <taxon>Eukaryota</taxon>
        <taxon>Metazoa</taxon>
        <taxon>Ecdysozoa</taxon>
        <taxon>Arthropoda</taxon>
        <taxon>Hexapoda</taxon>
        <taxon>Insecta</taxon>
        <taxon>Pterygota</taxon>
        <taxon>Neoptera</taxon>
        <taxon>Paraneoptera</taxon>
        <taxon>Hemiptera</taxon>
        <taxon>Heteroptera</taxon>
        <taxon>Panheteroptera</taxon>
        <taxon>Nepomorpha</taxon>
        <taxon>Nepidae</taxon>
        <taxon>Ranatrinae</taxon>
        <taxon>Ranatra</taxon>
    </lineage>
</organism>
<evidence type="ECO:0000256" key="2">
    <source>
        <dbReference type="ARBA" id="ARBA00022737"/>
    </source>
</evidence>
<dbReference type="GO" id="GO:0008270">
    <property type="term" value="F:zinc ion binding"/>
    <property type="evidence" value="ECO:0007669"/>
    <property type="project" value="UniProtKB-KW"/>
</dbReference>
<feature type="domain" description="C2H2-type" evidence="7">
    <location>
        <begin position="243"/>
        <end position="270"/>
    </location>
</feature>
<proteinExistence type="predicted"/>
<keyword evidence="9" id="KW-1185">Reference proteome</keyword>
<evidence type="ECO:0000256" key="1">
    <source>
        <dbReference type="ARBA" id="ARBA00022723"/>
    </source>
</evidence>
<feature type="region of interest" description="Disordered" evidence="6">
    <location>
        <begin position="412"/>
        <end position="437"/>
    </location>
</feature>
<dbReference type="SUPFAM" id="SSF57667">
    <property type="entry name" value="beta-beta-alpha zinc fingers"/>
    <property type="match status" value="4"/>
</dbReference>
<evidence type="ECO:0000256" key="4">
    <source>
        <dbReference type="ARBA" id="ARBA00022833"/>
    </source>
</evidence>
<protein>
    <recommendedName>
        <fullName evidence="7">C2H2-type domain-containing protein</fullName>
    </recommendedName>
</protein>
<dbReference type="EMBL" id="JBFDAA010000020">
    <property type="protein sequence ID" value="KAL1115048.1"/>
    <property type="molecule type" value="Genomic_DNA"/>
</dbReference>
<dbReference type="AlphaFoldDB" id="A0ABD0YA32"/>
<evidence type="ECO:0000256" key="6">
    <source>
        <dbReference type="SAM" id="MobiDB-lite"/>
    </source>
</evidence>
<feature type="domain" description="C2H2-type" evidence="7">
    <location>
        <begin position="389"/>
        <end position="412"/>
    </location>
</feature>
<feature type="region of interest" description="Disordered" evidence="6">
    <location>
        <begin position="18"/>
        <end position="41"/>
    </location>
</feature>
<feature type="compositionally biased region" description="Basic and acidic residues" evidence="6">
    <location>
        <begin position="172"/>
        <end position="181"/>
    </location>
</feature>
<name>A0ABD0YA32_9HEMI</name>
<feature type="domain" description="C2H2-type" evidence="7">
    <location>
        <begin position="46"/>
        <end position="73"/>
    </location>
</feature>
<evidence type="ECO:0000259" key="7">
    <source>
        <dbReference type="PROSITE" id="PS50157"/>
    </source>
</evidence>
<keyword evidence="2" id="KW-0677">Repeat</keyword>
<feature type="domain" description="C2H2-type" evidence="7">
    <location>
        <begin position="271"/>
        <end position="299"/>
    </location>
</feature>
<dbReference type="PROSITE" id="PS50157">
    <property type="entry name" value="ZINC_FINGER_C2H2_2"/>
    <property type="match status" value="7"/>
</dbReference>
<evidence type="ECO:0000256" key="3">
    <source>
        <dbReference type="ARBA" id="ARBA00022771"/>
    </source>
</evidence>
<dbReference type="Gene3D" id="3.30.160.60">
    <property type="entry name" value="Classic Zinc Finger"/>
    <property type="match status" value="5"/>
</dbReference>
<feature type="region of interest" description="Disordered" evidence="6">
    <location>
        <begin position="154"/>
        <end position="202"/>
    </location>
</feature>
<feature type="domain" description="C2H2-type" evidence="7">
    <location>
        <begin position="72"/>
        <end position="99"/>
    </location>
</feature>
<comment type="caution">
    <text evidence="8">The sequence shown here is derived from an EMBL/GenBank/DDBJ whole genome shotgun (WGS) entry which is preliminary data.</text>
</comment>
<sequence length="449" mass="49612">MEDFEAIFHIKTEEIHSVKEDPDGVAGERAEEGSNDAGSAAGKAPFACDMCDYTTAKRCYLTRHRLHHSRRYQCPDCDYAASRRHHLARHAQLHAGVKPYECPAACGFRTTRPTGLAHHTAIAHPGMAGPRGVALACPMCDYRTVRRDRLVRHMARHTGDDPRKPAPPQSSESREGTDGEVTKLSPPPYPGEDVKPVPGSGALRWRRSRRLYECAAPGCGYSTPHRQHMARHAVKHGAVDRLYRCQHCDYAATTLEYLAKHKVKHAGVKPFACTECTYTAARRAQLSRHVATVHSEDGHRSRLTCPLCAFRAHSPAHLAGHRLSHAGQQVHSCPVCQYRTDNAGNMARHAAHVHAKARDHACPHCDYAGARREHVVNHVRSAHTGEAPYKCLDCGFAGLRASSLKRHRAKVHELRSVESATPADPLDPGDDAQVDDTPHFRQVKCEAVS</sequence>
<dbReference type="Pfam" id="PF00096">
    <property type="entry name" value="zf-C2H2"/>
    <property type="match status" value="1"/>
</dbReference>